<keyword evidence="6 16" id="KW-0645">Protease</keyword>
<dbReference type="Pfam" id="PF09286">
    <property type="entry name" value="Pro-kuma_activ"/>
    <property type="match status" value="1"/>
</dbReference>
<keyword evidence="8" id="KW-0732">Signal</keyword>
<dbReference type="CDD" id="cd00067">
    <property type="entry name" value="GAL4"/>
    <property type="match status" value="1"/>
</dbReference>
<dbReference type="InterPro" id="IPR036864">
    <property type="entry name" value="Zn2-C6_fun-type_DNA-bd_sf"/>
</dbReference>
<dbReference type="GO" id="GO:0000981">
    <property type="term" value="F:DNA-binding transcription factor activity, RNA polymerase II-specific"/>
    <property type="evidence" value="ECO:0007669"/>
    <property type="project" value="InterPro"/>
</dbReference>
<name>A0A179H1I1_PURLI</name>
<evidence type="ECO:0000313" key="20">
    <source>
        <dbReference type="EMBL" id="OAQ83548.1"/>
    </source>
</evidence>
<dbReference type="AlphaFoldDB" id="A0A179H1I1"/>
<dbReference type="InterPro" id="IPR001138">
    <property type="entry name" value="Zn2Cys6_DnaBD"/>
</dbReference>
<evidence type="ECO:0000256" key="10">
    <source>
        <dbReference type="ARBA" id="ARBA00022825"/>
    </source>
</evidence>
<keyword evidence="11 16" id="KW-0106">Calcium</keyword>
<keyword evidence="18" id="KW-0812">Transmembrane</keyword>
<evidence type="ECO:0000256" key="14">
    <source>
        <dbReference type="ARBA" id="ARBA00023180"/>
    </source>
</evidence>
<evidence type="ECO:0000256" key="13">
    <source>
        <dbReference type="ARBA" id="ARBA00023145"/>
    </source>
</evidence>
<gene>
    <name evidence="20" type="ORF">VFPBJ_02316</name>
</gene>
<evidence type="ECO:0000256" key="5">
    <source>
        <dbReference type="ARBA" id="ARBA00022525"/>
    </source>
</evidence>
<dbReference type="SUPFAM" id="SSF52743">
    <property type="entry name" value="Subtilisin-like"/>
    <property type="match status" value="1"/>
</dbReference>
<feature type="binding site" evidence="16">
    <location>
        <position position="562"/>
    </location>
    <ligand>
        <name>Ca(2+)</name>
        <dbReference type="ChEBI" id="CHEBI:29108"/>
    </ligand>
</feature>
<dbReference type="InterPro" id="IPR050819">
    <property type="entry name" value="Tripeptidyl-peptidase_I"/>
</dbReference>
<evidence type="ECO:0000256" key="8">
    <source>
        <dbReference type="ARBA" id="ARBA00022729"/>
    </source>
</evidence>
<feature type="active site" description="Charge relay system" evidence="16">
    <location>
        <position position="304"/>
    </location>
</feature>
<feature type="region of interest" description="Disordered" evidence="17">
    <location>
        <begin position="176"/>
        <end position="218"/>
    </location>
</feature>
<comment type="function">
    <text evidence="2">Secreted tripeptidyl-peptidase which degrades proteins at acidic pHs and is involved in virulence.</text>
</comment>
<sequence length="1031" mass="111967">MRLLEVLSAALLSSRSNLASSAPQNQHLHQDHRHDASSAGEPVHHHYHHDSFQDVVISLRPADRHLLESTLADLSDPDGEKYGRFLSREEARALLQPRQSSVDAVKRWLAEAGVPEEDVRDGGQVIEARVSTSDAERLLRLGARHGATADERGLVDGEKESTAALRAHVAFVHRAPEVRSTSKPQKRFPARRTASETSQSMLTARREPPSTTPSCGGKVTPASLRALYHMDDYTNGNGFAPSQLPAHARSRLGIAGFSGQAAQYAQLDKFLAALMPDAVGANFSTALVNGGSNPQDEAYEHSGEANLDIQYAVGMAYPVPVTYYAVGGEDHDFTPDLDIWDPDTQWVEPYDVFFSYLLDLDDSALPRVVSISYGVNEQDVPRAHAQRICDMIGQLGTRGVSVIASSGDQGPGVSCLSNDGTNATQFLPAFPASCPYVTSVGGTHGHGPEVAWNLSSGGFSEYWPRPAWQEVAVGGYLARLGDRWKGLYNPRGRGFPDVSAQAMGYQIFDHGKVHNADGTSASAPVFASMIALLNELRLRRGLPTMGFLNPWLYKIGSLGFTDIVNGASKGCVGTSFSGKPAPVVPGAEWAAVPGWDPATGLGTPLFDRMKCDEQGPPCANCTIRNIRCTYPPPSTSTSKYHEPPPSRAWSVAAAYSSSSSASPVRRPPITPSPLSVSATETSNRLLELELMHRWSVRTWRGLYNLPACQPFLQEGLPREGLRLPFILNGILALAALDIGLLAGLHGDRRTARYYKRAALEYYTTASAEFRGALASNSITRDTLYLFSTFGSMAGFFNFAMGDDEDDDEGPGKGDASVKTTVVDRVHVSFAMFLGCLHTAAINWDWFFDSPTSARTAVLDYFPRQEYMDLVDADTQTAIQRITSASHSIRLPPTGDPSLDSPDGLQGPLAHDVCSYHIAAEQTKYCFAERVVGRIRGFMVNLPSRCVAGPDFVEGLRTHEPMAMFVLLYWGVLLHGCAADPWMWWAGTTGREVVEETAAILAGSHVCELEDVREGIAWAREQVGLVEALAEC</sequence>
<dbReference type="PANTHER" id="PTHR14218:SF15">
    <property type="entry name" value="TRIPEPTIDYL-PEPTIDASE 1"/>
    <property type="match status" value="1"/>
</dbReference>
<dbReference type="GO" id="GO:0005576">
    <property type="term" value="C:extracellular region"/>
    <property type="evidence" value="ECO:0007669"/>
    <property type="project" value="UniProtKB-SubCell"/>
</dbReference>
<dbReference type="SUPFAM" id="SSF54897">
    <property type="entry name" value="Protease propeptides/inhibitors"/>
    <property type="match status" value="1"/>
</dbReference>
<organism evidence="20 21">
    <name type="scientific">Purpureocillium lilacinum</name>
    <name type="common">Paecilomyces lilacinus</name>
    <dbReference type="NCBI Taxonomy" id="33203"/>
    <lineage>
        <taxon>Eukaryota</taxon>
        <taxon>Fungi</taxon>
        <taxon>Dikarya</taxon>
        <taxon>Ascomycota</taxon>
        <taxon>Pezizomycotina</taxon>
        <taxon>Sordariomycetes</taxon>
        <taxon>Hypocreomycetidae</taxon>
        <taxon>Hypocreales</taxon>
        <taxon>Ophiocordycipitaceae</taxon>
        <taxon>Purpureocillium</taxon>
    </lineage>
</organism>
<dbReference type="GO" id="GO:0004252">
    <property type="term" value="F:serine-type endopeptidase activity"/>
    <property type="evidence" value="ECO:0007669"/>
    <property type="project" value="UniProtKB-UniRule"/>
</dbReference>
<reference evidence="20 21" key="1">
    <citation type="submission" date="2016-01" db="EMBL/GenBank/DDBJ databases">
        <title>Biosynthesis of antibiotic leucinostatins and their inhibition on Phytophthora in bio-control Purpureocillium lilacinum.</title>
        <authorList>
            <person name="Wang G."/>
            <person name="Liu Z."/>
            <person name="Lin R."/>
            <person name="Li E."/>
            <person name="Mao Z."/>
            <person name="Ling J."/>
            <person name="Yin W."/>
            <person name="Xie B."/>
        </authorList>
    </citation>
    <scope>NUCLEOTIDE SEQUENCE [LARGE SCALE GENOMIC DNA]</scope>
    <source>
        <strain evidence="20">PLBJ-1</strain>
    </source>
</reference>
<comment type="cofactor">
    <cofactor evidence="16">
        <name>Ca(2+)</name>
        <dbReference type="ChEBI" id="CHEBI:29108"/>
    </cofactor>
    <text evidence="16">Binds 1 Ca(2+) ion per subunit.</text>
</comment>
<dbReference type="PANTHER" id="PTHR14218">
    <property type="entry name" value="PROTEASE S8 TRIPEPTIDYL PEPTIDASE I CLN2"/>
    <property type="match status" value="1"/>
</dbReference>
<evidence type="ECO:0000256" key="7">
    <source>
        <dbReference type="ARBA" id="ARBA00022723"/>
    </source>
</evidence>
<feature type="transmembrane region" description="Helical" evidence="18">
    <location>
        <begin position="725"/>
        <end position="746"/>
    </location>
</feature>
<evidence type="ECO:0000256" key="1">
    <source>
        <dbReference type="ARBA" id="ARBA00001910"/>
    </source>
</evidence>
<keyword evidence="5" id="KW-0964">Secreted</keyword>
<dbReference type="Gene3D" id="4.10.240.10">
    <property type="entry name" value="Zn(2)-C6 fungal-type DNA-binding domain"/>
    <property type="match status" value="1"/>
</dbReference>
<dbReference type="CDD" id="cd11377">
    <property type="entry name" value="Pro-peptidase_S53"/>
    <property type="match status" value="1"/>
</dbReference>
<evidence type="ECO:0000256" key="6">
    <source>
        <dbReference type="ARBA" id="ARBA00022670"/>
    </source>
</evidence>
<evidence type="ECO:0000256" key="18">
    <source>
        <dbReference type="SAM" id="Phobius"/>
    </source>
</evidence>
<keyword evidence="9 16" id="KW-0378">Hydrolase</keyword>
<feature type="domain" description="Peptidase S53" evidence="19">
    <location>
        <begin position="218"/>
        <end position="616"/>
    </location>
</feature>
<feature type="binding site" evidence="16">
    <location>
        <position position="594"/>
    </location>
    <ligand>
        <name>Ca(2+)</name>
        <dbReference type="ChEBI" id="CHEBI:29108"/>
    </ligand>
</feature>
<dbReference type="GO" id="GO:0006508">
    <property type="term" value="P:proteolysis"/>
    <property type="evidence" value="ECO:0007669"/>
    <property type="project" value="UniProtKB-KW"/>
</dbReference>
<comment type="subcellular location">
    <subcellularLocation>
        <location evidence="3">Secreted</location>
        <location evidence="3">Extracellular space</location>
    </subcellularLocation>
</comment>
<keyword evidence="18" id="KW-0472">Membrane</keyword>
<feature type="region of interest" description="Disordered" evidence="17">
    <location>
        <begin position="18"/>
        <end position="45"/>
    </location>
</feature>
<evidence type="ECO:0000256" key="9">
    <source>
        <dbReference type="ARBA" id="ARBA00022801"/>
    </source>
</evidence>
<keyword evidence="12" id="KW-0843">Virulence</keyword>
<evidence type="ECO:0000256" key="3">
    <source>
        <dbReference type="ARBA" id="ARBA00004239"/>
    </source>
</evidence>
<dbReference type="FunFam" id="3.40.50.200:FF:000015">
    <property type="entry name" value="Tripeptidyl peptidase A"/>
    <property type="match status" value="1"/>
</dbReference>
<evidence type="ECO:0000256" key="17">
    <source>
        <dbReference type="SAM" id="MobiDB-lite"/>
    </source>
</evidence>
<evidence type="ECO:0000256" key="12">
    <source>
        <dbReference type="ARBA" id="ARBA00023026"/>
    </source>
</evidence>
<dbReference type="Gene3D" id="3.40.50.200">
    <property type="entry name" value="Peptidase S8/S53 domain"/>
    <property type="match status" value="1"/>
</dbReference>
<dbReference type="InterPro" id="IPR036852">
    <property type="entry name" value="Peptidase_S8/S53_dom_sf"/>
</dbReference>
<evidence type="ECO:0000313" key="21">
    <source>
        <dbReference type="Proteomes" id="UP000078240"/>
    </source>
</evidence>
<dbReference type="InterPro" id="IPR015366">
    <property type="entry name" value="S53_propep"/>
</dbReference>
<dbReference type="SMART" id="SM00944">
    <property type="entry name" value="Pro-kuma_activ"/>
    <property type="match status" value="1"/>
</dbReference>
<keyword evidence="10 16" id="KW-0720">Serine protease</keyword>
<dbReference type="Pfam" id="PF00082">
    <property type="entry name" value="Peptidase_S8"/>
    <property type="match status" value="1"/>
</dbReference>
<keyword evidence="18" id="KW-1133">Transmembrane helix</keyword>
<dbReference type="EMBL" id="LSBH01000002">
    <property type="protein sequence ID" value="OAQ83548.1"/>
    <property type="molecule type" value="Genomic_DNA"/>
</dbReference>
<evidence type="ECO:0000256" key="11">
    <source>
        <dbReference type="ARBA" id="ARBA00022837"/>
    </source>
</evidence>
<proteinExistence type="predicted"/>
<dbReference type="GO" id="GO:0008270">
    <property type="term" value="F:zinc ion binding"/>
    <property type="evidence" value="ECO:0007669"/>
    <property type="project" value="InterPro"/>
</dbReference>
<accession>A0A179H1I1</accession>
<comment type="caution">
    <text evidence="20">The sequence shown here is derived from an EMBL/GenBank/DDBJ whole genome shotgun (WGS) entry which is preliminary data.</text>
</comment>
<keyword evidence="15" id="KW-0539">Nucleus</keyword>
<dbReference type="Pfam" id="PF00172">
    <property type="entry name" value="Zn_clus"/>
    <property type="match status" value="1"/>
</dbReference>
<dbReference type="PROSITE" id="PS51695">
    <property type="entry name" value="SEDOLISIN"/>
    <property type="match status" value="1"/>
</dbReference>
<dbReference type="InterPro" id="IPR030400">
    <property type="entry name" value="Sedolisin_dom"/>
</dbReference>
<dbReference type="Proteomes" id="UP000078240">
    <property type="component" value="Unassembled WGS sequence"/>
</dbReference>
<evidence type="ECO:0000256" key="2">
    <source>
        <dbReference type="ARBA" id="ARBA00002451"/>
    </source>
</evidence>
<evidence type="ECO:0000256" key="4">
    <source>
        <dbReference type="ARBA" id="ARBA00012462"/>
    </source>
</evidence>
<feature type="active site" description="Charge relay system" evidence="16">
    <location>
        <position position="308"/>
    </location>
</feature>
<dbReference type="SUPFAM" id="SSF57701">
    <property type="entry name" value="Zn2/Cys6 DNA-binding domain"/>
    <property type="match status" value="1"/>
</dbReference>
<evidence type="ECO:0000256" key="16">
    <source>
        <dbReference type="PROSITE-ProRule" id="PRU01032"/>
    </source>
</evidence>
<keyword evidence="14" id="KW-0325">Glycoprotein</keyword>
<evidence type="ECO:0000256" key="15">
    <source>
        <dbReference type="ARBA" id="ARBA00023242"/>
    </source>
</evidence>
<dbReference type="CDD" id="cd04056">
    <property type="entry name" value="Peptidases_S53"/>
    <property type="match status" value="1"/>
</dbReference>
<dbReference type="GO" id="GO:0008240">
    <property type="term" value="F:tripeptidyl-peptidase activity"/>
    <property type="evidence" value="ECO:0007669"/>
    <property type="project" value="UniProtKB-EC"/>
</dbReference>
<keyword evidence="13" id="KW-0865">Zymogen</keyword>
<dbReference type="InterPro" id="IPR000209">
    <property type="entry name" value="Peptidase_S8/S53_dom"/>
</dbReference>
<feature type="binding site" evidence="16">
    <location>
        <position position="563"/>
    </location>
    <ligand>
        <name>Ca(2+)</name>
        <dbReference type="ChEBI" id="CHEBI:29108"/>
    </ligand>
</feature>
<protein>
    <recommendedName>
        <fullName evidence="4">tripeptidyl-peptidase II</fullName>
        <ecNumber evidence="4">3.4.14.10</ecNumber>
    </recommendedName>
</protein>
<feature type="active site" description="Charge relay system" evidence="16">
    <location>
        <position position="520"/>
    </location>
</feature>
<comment type="catalytic activity">
    <reaction evidence="1">
        <text>Release of an N-terminal tripeptide from a polypeptide.</text>
        <dbReference type="EC" id="3.4.14.10"/>
    </reaction>
</comment>
<feature type="binding site" evidence="16">
    <location>
        <position position="596"/>
    </location>
    <ligand>
        <name>Ca(2+)</name>
        <dbReference type="ChEBI" id="CHEBI:29108"/>
    </ligand>
</feature>
<dbReference type="EC" id="3.4.14.10" evidence="4"/>
<keyword evidence="7 16" id="KW-0479">Metal-binding</keyword>
<evidence type="ECO:0000259" key="19">
    <source>
        <dbReference type="PROSITE" id="PS51695"/>
    </source>
</evidence>